<dbReference type="PIRSF" id="PIRSF006250">
    <property type="entry name" value="NadC_ModD"/>
    <property type="match status" value="1"/>
</dbReference>
<dbReference type="CDD" id="cd01572">
    <property type="entry name" value="QPRTase"/>
    <property type="match status" value="1"/>
</dbReference>
<evidence type="ECO:0000256" key="6">
    <source>
        <dbReference type="ARBA" id="ARBA00022676"/>
    </source>
</evidence>
<dbReference type="PANTHER" id="PTHR32179:SF3">
    <property type="entry name" value="NICOTINATE-NUCLEOTIDE PYROPHOSPHORYLASE [CARBOXYLATING]"/>
    <property type="match status" value="1"/>
</dbReference>
<dbReference type="SUPFAM" id="SSF54675">
    <property type="entry name" value="Nicotinate/Quinolinate PRTase N-terminal domain-like"/>
    <property type="match status" value="1"/>
</dbReference>
<keyword evidence="14" id="KW-1185">Reference proteome</keyword>
<keyword evidence="5" id="KW-0662">Pyridine nucleotide biosynthesis</keyword>
<evidence type="ECO:0000259" key="11">
    <source>
        <dbReference type="Pfam" id="PF01729"/>
    </source>
</evidence>
<name>A0ABS4JYX8_9FIRM</name>
<comment type="caution">
    <text evidence="13">The sequence shown here is derived from an EMBL/GenBank/DDBJ whole genome shotgun (WGS) entry which is preliminary data.</text>
</comment>
<protein>
    <recommendedName>
        <fullName evidence="4">nicotinate-nucleotide diphosphorylase (carboxylating)</fullName>
        <ecNumber evidence="4">2.4.2.19</ecNumber>
    </recommendedName>
    <alternativeName>
        <fullName evidence="8">Quinolinate phosphoribosyltransferase [decarboxylating]</fullName>
    </alternativeName>
</protein>
<evidence type="ECO:0000256" key="4">
    <source>
        <dbReference type="ARBA" id="ARBA00011944"/>
    </source>
</evidence>
<evidence type="ECO:0000256" key="3">
    <source>
        <dbReference type="ARBA" id="ARBA00009400"/>
    </source>
</evidence>
<dbReference type="Proteomes" id="UP001519289">
    <property type="component" value="Unassembled WGS sequence"/>
</dbReference>
<keyword evidence="7 10" id="KW-0808">Transferase</keyword>
<dbReference type="InterPro" id="IPR022412">
    <property type="entry name" value="Quinolinate_PRibosylTrfase_N"/>
</dbReference>
<dbReference type="SUPFAM" id="SSF51690">
    <property type="entry name" value="Nicotinate/Quinolinate PRTase C-terminal domain-like"/>
    <property type="match status" value="1"/>
</dbReference>
<dbReference type="InterPro" id="IPR037128">
    <property type="entry name" value="Quinolinate_PRibosylTase_N_sf"/>
</dbReference>
<feature type="domain" description="Quinolinate phosphoribosyl transferase C-terminal" evidence="11">
    <location>
        <begin position="111"/>
        <end position="275"/>
    </location>
</feature>
<dbReference type="EMBL" id="JAGGLG010000055">
    <property type="protein sequence ID" value="MBP2020190.1"/>
    <property type="molecule type" value="Genomic_DNA"/>
</dbReference>
<evidence type="ECO:0000313" key="14">
    <source>
        <dbReference type="Proteomes" id="UP001519289"/>
    </source>
</evidence>
<comment type="function">
    <text evidence="1">Involved in the catabolism of quinolinic acid (QA).</text>
</comment>
<dbReference type="PANTHER" id="PTHR32179">
    <property type="entry name" value="NICOTINATE-NUCLEOTIDE PYROPHOSPHORYLASE [CARBOXYLATING]"/>
    <property type="match status" value="1"/>
</dbReference>
<sequence>MTLNPIAVEELVRRALMEDIGPEDRTTSAVVPADAICTAVVIARDAGILCGHPVAEAAFRAIDASLRYEALVGEGSEITAGQGVARISGRARSVLAAERVALNFLQHMSGIATTTRRLAEAIKYYHARLVESRETTPGLRMIERYAVRIGGGQNHRLGLGDAIAVKANHLALAGGVREAVVAARKSAPHTCRVSVEVRTLEELEEGLDAGADILVLVDMDAEMLKRAVEITSGRAVLEAAGVISPANLVEVAKTGVDIIALGALTHSVTALPFVLEVAP</sequence>
<dbReference type="Gene3D" id="3.20.20.70">
    <property type="entry name" value="Aldolase class I"/>
    <property type="match status" value="1"/>
</dbReference>
<evidence type="ECO:0000256" key="10">
    <source>
        <dbReference type="PIRNR" id="PIRNR006250"/>
    </source>
</evidence>
<evidence type="ECO:0000259" key="12">
    <source>
        <dbReference type="Pfam" id="PF02749"/>
    </source>
</evidence>
<keyword evidence="6 10" id="KW-0328">Glycosyltransferase</keyword>
<dbReference type="InterPro" id="IPR002638">
    <property type="entry name" value="Quinolinate_PRibosylTrfase_C"/>
</dbReference>
<evidence type="ECO:0000256" key="8">
    <source>
        <dbReference type="ARBA" id="ARBA00033102"/>
    </source>
</evidence>
<gene>
    <name evidence="13" type="ORF">J2Z79_003646</name>
</gene>
<dbReference type="EC" id="2.4.2.19" evidence="4"/>
<dbReference type="InterPro" id="IPR036068">
    <property type="entry name" value="Nicotinate_pribotase-like_C"/>
</dbReference>
<proteinExistence type="inferred from homology"/>
<dbReference type="Pfam" id="PF02749">
    <property type="entry name" value="QRPTase_N"/>
    <property type="match status" value="1"/>
</dbReference>
<accession>A0ABS4JYX8</accession>
<evidence type="ECO:0000256" key="9">
    <source>
        <dbReference type="ARBA" id="ARBA00047445"/>
    </source>
</evidence>
<reference evidence="13 14" key="1">
    <citation type="submission" date="2021-03" db="EMBL/GenBank/DDBJ databases">
        <title>Genomic Encyclopedia of Type Strains, Phase IV (KMG-IV): sequencing the most valuable type-strain genomes for metagenomic binning, comparative biology and taxonomic classification.</title>
        <authorList>
            <person name="Goeker M."/>
        </authorList>
    </citation>
    <scope>NUCLEOTIDE SEQUENCE [LARGE SCALE GENOMIC DNA]</scope>
    <source>
        <strain evidence="13 14">DSM 27138</strain>
    </source>
</reference>
<dbReference type="InterPro" id="IPR004393">
    <property type="entry name" value="NadC"/>
</dbReference>
<evidence type="ECO:0000256" key="2">
    <source>
        <dbReference type="ARBA" id="ARBA00004893"/>
    </source>
</evidence>
<organism evidence="13 14">
    <name type="scientific">Symbiobacterium terraclitae</name>
    <dbReference type="NCBI Taxonomy" id="557451"/>
    <lineage>
        <taxon>Bacteria</taxon>
        <taxon>Bacillati</taxon>
        <taxon>Bacillota</taxon>
        <taxon>Clostridia</taxon>
        <taxon>Eubacteriales</taxon>
        <taxon>Symbiobacteriaceae</taxon>
        <taxon>Symbiobacterium</taxon>
    </lineage>
</organism>
<dbReference type="NCBIfam" id="TIGR00078">
    <property type="entry name" value="nadC"/>
    <property type="match status" value="1"/>
</dbReference>
<dbReference type="InterPro" id="IPR013785">
    <property type="entry name" value="Aldolase_TIM"/>
</dbReference>
<dbReference type="GO" id="GO:0004514">
    <property type="term" value="F:nicotinate-nucleotide diphosphorylase (carboxylating) activity"/>
    <property type="evidence" value="ECO:0007669"/>
    <property type="project" value="UniProtKB-EC"/>
</dbReference>
<dbReference type="RefSeq" id="WP_209468286.1">
    <property type="nucleotide sequence ID" value="NZ_JAGGLG010000055.1"/>
</dbReference>
<feature type="domain" description="Quinolinate phosphoribosyl transferase N-terminal" evidence="12">
    <location>
        <begin position="24"/>
        <end position="109"/>
    </location>
</feature>
<comment type="catalytic activity">
    <reaction evidence="9">
        <text>nicotinate beta-D-ribonucleotide + CO2 + diphosphate = quinolinate + 5-phospho-alpha-D-ribose 1-diphosphate + 2 H(+)</text>
        <dbReference type="Rhea" id="RHEA:12733"/>
        <dbReference type="ChEBI" id="CHEBI:15378"/>
        <dbReference type="ChEBI" id="CHEBI:16526"/>
        <dbReference type="ChEBI" id="CHEBI:29959"/>
        <dbReference type="ChEBI" id="CHEBI:33019"/>
        <dbReference type="ChEBI" id="CHEBI:57502"/>
        <dbReference type="ChEBI" id="CHEBI:58017"/>
        <dbReference type="EC" id="2.4.2.19"/>
    </reaction>
</comment>
<evidence type="ECO:0000256" key="7">
    <source>
        <dbReference type="ARBA" id="ARBA00022679"/>
    </source>
</evidence>
<comment type="pathway">
    <text evidence="2">Cofactor biosynthesis; NAD(+) biosynthesis; nicotinate D-ribonucleotide from quinolinate: step 1/1.</text>
</comment>
<evidence type="ECO:0000313" key="13">
    <source>
        <dbReference type="EMBL" id="MBP2020190.1"/>
    </source>
</evidence>
<dbReference type="Gene3D" id="3.90.1170.20">
    <property type="entry name" value="Quinolinate phosphoribosyl transferase, N-terminal domain"/>
    <property type="match status" value="1"/>
</dbReference>
<evidence type="ECO:0000256" key="5">
    <source>
        <dbReference type="ARBA" id="ARBA00022642"/>
    </source>
</evidence>
<evidence type="ECO:0000256" key="1">
    <source>
        <dbReference type="ARBA" id="ARBA00003237"/>
    </source>
</evidence>
<comment type="similarity">
    <text evidence="3 10">Belongs to the NadC/ModD family.</text>
</comment>
<dbReference type="InterPro" id="IPR027277">
    <property type="entry name" value="NadC/ModD"/>
</dbReference>
<dbReference type="Pfam" id="PF01729">
    <property type="entry name" value="QRPTase_C"/>
    <property type="match status" value="1"/>
</dbReference>